<dbReference type="GO" id="GO:0032259">
    <property type="term" value="P:methylation"/>
    <property type="evidence" value="ECO:0007669"/>
    <property type="project" value="UniProtKB-KW"/>
</dbReference>
<accession>A0A6N6VFE1</accession>
<feature type="binding site" evidence="6">
    <location>
        <position position="177"/>
    </location>
    <ligand>
        <name>S-adenosyl-L-methionine</name>
        <dbReference type="ChEBI" id="CHEBI:59789"/>
    </ligand>
</feature>
<dbReference type="PANTHER" id="PTHR43648">
    <property type="entry name" value="ELECTRON TRANSFER FLAVOPROTEIN BETA SUBUNIT LYSINE METHYLTRANSFERASE"/>
    <property type="match status" value="1"/>
</dbReference>
<dbReference type="GO" id="GO:0005840">
    <property type="term" value="C:ribosome"/>
    <property type="evidence" value="ECO:0007669"/>
    <property type="project" value="UniProtKB-KW"/>
</dbReference>
<dbReference type="InterPro" id="IPR050078">
    <property type="entry name" value="Ribosomal_L11_MeTrfase_PrmA"/>
</dbReference>
<feature type="binding site" evidence="6">
    <location>
        <position position="199"/>
    </location>
    <ligand>
        <name>S-adenosyl-L-methionine</name>
        <dbReference type="ChEBI" id="CHEBI:59789"/>
    </ligand>
</feature>
<evidence type="ECO:0000313" key="7">
    <source>
        <dbReference type="EMBL" id="KAB7738922.1"/>
    </source>
</evidence>
<evidence type="ECO:0000256" key="6">
    <source>
        <dbReference type="HAMAP-Rule" id="MF_00735"/>
    </source>
</evidence>
<dbReference type="RefSeq" id="WP_152217197.1">
    <property type="nucleotide sequence ID" value="NZ_JBAQYD010000022.1"/>
</dbReference>
<dbReference type="NCBIfam" id="NF001784">
    <property type="entry name" value="PRK00517.2-1"/>
    <property type="match status" value="1"/>
</dbReference>
<name>A0A6N6VFE1_9HYPH</name>
<dbReference type="InterPro" id="IPR029063">
    <property type="entry name" value="SAM-dependent_MTases_sf"/>
</dbReference>
<comment type="subcellular location">
    <subcellularLocation>
        <location evidence="6">Cytoplasm</location>
    </subcellularLocation>
</comment>
<evidence type="ECO:0000256" key="5">
    <source>
        <dbReference type="ARBA" id="ARBA00022691"/>
    </source>
</evidence>
<comment type="similarity">
    <text evidence="1 6">Belongs to the methyltransferase superfamily. PrmA family.</text>
</comment>
<sequence>MPIWKASFVVPYSVAEIFSEALESAFSPEALAVSTSEAHPGEGPLVQTASDWNEIEAHGFWRVEALYEDAPEAQVLRAILSPVEDETGIRAEEFVIAPMPEVDWVTKSLEGLDPVRAGRFFIYGSHDADKVPAGVIPLLVDAGQAFGTGHHETTTGCLEFISEVVQSGHRLNALDIGTGTGVLAIAIAKIAHCNVLASDIDSVAVRVTRENAKKNGVAPFISAVTAKGFGHPALHARAPYDLIVANILARPLVSLAPAFRAHLKPGGTLVLSGILRTQETMVTAALRMQGLYLRSRRPRGDWVTLMVQG</sequence>
<keyword evidence="2 6" id="KW-0963">Cytoplasm</keyword>
<dbReference type="Pfam" id="PF06325">
    <property type="entry name" value="PrmA"/>
    <property type="match status" value="1"/>
</dbReference>
<dbReference type="Proteomes" id="UP000468901">
    <property type="component" value="Unassembled WGS sequence"/>
</dbReference>
<dbReference type="HAMAP" id="MF_00735">
    <property type="entry name" value="Methyltr_PrmA"/>
    <property type="match status" value="1"/>
</dbReference>
<dbReference type="CDD" id="cd02440">
    <property type="entry name" value="AdoMet_MTases"/>
    <property type="match status" value="1"/>
</dbReference>
<keyword evidence="8" id="KW-1185">Reference proteome</keyword>
<dbReference type="GO" id="GO:0005737">
    <property type="term" value="C:cytoplasm"/>
    <property type="evidence" value="ECO:0007669"/>
    <property type="project" value="UniProtKB-SubCell"/>
</dbReference>
<evidence type="ECO:0000256" key="2">
    <source>
        <dbReference type="ARBA" id="ARBA00022490"/>
    </source>
</evidence>
<gene>
    <name evidence="6" type="primary">prmA</name>
    <name evidence="7" type="ORF">F2P47_15020</name>
</gene>
<organism evidence="7 8">
    <name type="scientific">Parvibaculum sedimenti</name>
    <dbReference type="NCBI Taxonomy" id="2608632"/>
    <lineage>
        <taxon>Bacteria</taxon>
        <taxon>Pseudomonadati</taxon>
        <taxon>Pseudomonadota</taxon>
        <taxon>Alphaproteobacteria</taxon>
        <taxon>Hyphomicrobiales</taxon>
        <taxon>Parvibaculaceae</taxon>
        <taxon>Parvibaculum</taxon>
    </lineage>
</organism>
<keyword evidence="7" id="KW-0689">Ribosomal protein</keyword>
<evidence type="ECO:0000256" key="3">
    <source>
        <dbReference type="ARBA" id="ARBA00022603"/>
    </source>
</evidence>
<dbReference type="SUPFAM" id="SSF53335">
    <property type="entry name" value="S-adenosyl-L-methionine-dependent methyltransferases"/>
    <property type="match status" value="1"/>
</dbReference>
<dbReference type="Gene3D" id="3.40.50.150">
    <property type="entry name" value="Vaccinia Virus protein VP39"/>
    <property type="match status" value="1"/>
</dbReference>
<comment type="catalytic activity">
    <reaction evidence="6">
        <text>L-lysyl-[protein] + 3 S-adenosyl-L-methionine = N(6),N(6),N(6)-trimethyl-L-lysyl-[protein] + 3 S-adenosyl-L-homocysteine + 3 H(+)</text>
        <dbReference type="Rhea" id="RHEA:54192"/>
        <dbReference type="Rhea" id="RHEA-COMP:9752"/>
        <dbReference type="Rhea" id="RHEA-COMP:13826"/>
        <dbReference type="ChEBI" id="CHEBI:15378"/>
        <dbReference type="ChEBI" id="CHEBI:29969"/>
        <dbReference type="ChEBI" id="CHEBI:57856"/>
        <dbReference type="ChEBI" id="CHEBI:59789"/>
        <dbReference type="ChEBI" id="CHEBI:61961"/>
    </reaction>
</comment>
<dbReference type="InterPro" id="IPR004498">
    <property type="entry name" value="Ribosomal_PrmA_MeTrfase"/>
</dbReference>
<comment type="function">
    <text evidence="6">Methylates ribosomal protein L11.</text>
</comment>
<comment type="caution">
    <text evidence="7">The sequence shown here is derived from an EMBL/GenBank/DDBJ whole genome shotgun (WGS) entry which is preliminary data.</text>
</comment>
<reference evidence="7 8" key="1">
    <citation type="submission" date="2019-09" db="EMBL/GenBank/DDBJ databases">
        <title>Parvibaculum sedimenti sp. nov., isolated from sediment.</title>
        <authorList>
            <person name="Wang Y."/>
        </authorList>
    </citation>
    <scope>NUCLEOTIDE SEQUENCE [LARGE SCALE GENOMIC DNA]</scope>
    <source>
        <strain evidence="7 8">HXT-9</strain>
    </source>
</reference>
<dbReference type="GO" id="GO:0008276">
    <property type="term" value="F:protein methyltransferase activity"/>
    <property type="evidence" value="ECO:0007669"/>
    <property type="project" value="UniProtKB-UniRule"/>
</dbReference>
<evidence type="ECO:0000256" key="1">
    <source>
        <dbReference type="ARBA" id="ARBA00009741"/>
    </source>
</evidence>
<keyword evidence="3 6" id="KW-0489">Methyltransferase</keyword>
<dbReference type="PANTHER" id="PTHR43648:SF1">
    <property type="entry name" value="ELECTRON TRANSFER FLAVOPROTEIN BETA SUBUNIT LYSINE METHYLTRANSFERASE"/>
    <property type="match status" value="1"/>
</dbReference>
<evidence type="ECO:0000256" key="4">
    <source>
        <dbReference type="ARBA" id="ARBA00022679"/>
    </source>
</evidence>
<evidence type="ECO:0000313" key="8">
    <source>
        <dbReference type="Proteomes" id="UP000468901"/>
    </source>
</evidence>
<dbReference type="EMBL" id="WESC01000015">
    <property type="protein sequence ID" value="KAB7738922.1"/>
    <property type="molecule type" value="Genomic_DNA"/>
</dbReference>
<keyword evidence="7" id="KW-0687">Ribonucleoprotein</keyword>
<proteinExistence type="inferred from homology"/>
<protein>
    <recommendedName>
        <fullName evidence="6">Ribosomal protein L11 methyltransferase</fullName>
        <shortName evidence="6">L11 Mtase</shortName>
        <ecNumber evidence="6">2.1.1.-</ecNumber>
    </recommendedName>
</protein>
<keyword evidence="5 6" id="KW-0949">S-adenosyl-L-methionine</keyword>
<dbReference type="EC" id="2.1.1.-" evidence="6"/>
<feature type="binding site" evidence="6">
    <location>
        <position position="154"/>
    </location>
    <ligand>
        <name>S-adenosyl-L-methionine</name>
        <dbReference type="ChEBI" id="CHEBI:59789"/>
    </ligand>
</feature>
<keyword evidence="4 6" id="KW-0808">Transferase</keyword>
<feature type="binding site" evidence="6">
    <location>
        <position position="246"/>
    </location>
    <ligand>
        <name>S-adenosyl-L-methionine</name>
        <dbReference type="ChEBI" id="CHEBI:59789"/>
    </ligand>
</feature>
<dbReference type="AlphaFoldDB" id="A0A6N6VFE1"/>